<gene>
    <name evidence="1" type="ORF">J8380_11670</name>
</gene>
<accession>A0ABX7X2U9</accession>
<dbReference type="CDD" id="cd22233">
    <property type="entry name" value="RHH_CopAso-like"/>
    <property type="match status" value="1"/>
</dbReference>
<reference evidence="1 2" key="1">
    <citation type="submission" date="2021-04" db="EMBL/GenBank/DDBJ databases">
        <title>Genomics, taxonomy and metabolism of representatives of sulfur bacteria of the genus Thiothrix: Thiothrix fructosivorans QT, Thiothrix unzii A1T and three new species, Thiothrix subterranea sp. nov., Thiothrix litoralis sp. nov. and 'Candidatus Thiothrix anitrata' sp. nov.</title>
        <authorList>
            <person name="Ravin N.V."/>
            <person name="Smolyakov D."/>
            <person name="Rudenko T.S."/>
            <person name="Mardanov A.V."/>
            <person name="Beletsky A.V."/>
            <person name="Markov N.D."/>
            <person name="Fomenkov A.I."/>
            <person name="Roberts R.J."/>
            <person name="Karnachuk O.V."/>
            <person name="Novikov A."/>
            <person name="Grabovich M.Y."/>
        </authorList>
    </citation>
    <scope>NUCLEOTIDE SEQUENCE [LARGE SCALE GENOMIC DNA]</scope>
    <source>
        <strain evidence="1 2">A52</strain>
    </source>
</reference>
<dbReference type="EMBL" id="CP072800">
    <property type="protein sequence ID" value="QTR48933.1"/>
    <property type="molecule type" value="Genomic_DNA"/>
</dbReference>
<protein>
    <submittedName>
        <fullName evidence="1">CopG family transcriptional regulator</fullName>
    </submittedName>
</protein>
<organism evidence="1 2">
    <name type="scientific">Candidatus Thiothrix anitrata</name>
    <dbReference type="NCBI Taxonomy" id="2823902"/>
    <lineage>
        <taxon>Bacteria</taxon>
        <taxon>Pseudomonadati</taxon>
        <taxon>Pseudomonadota</taxon>
        <taxon>Gammaproteobacteria</taxon>
        <taxon>Thiotrichales</taxon>
        <taxon>Thiotrichaceae</taxon>
        <taxon>Thiothrix</taxon>
    </lineage>
</organism>
<proteinExistence type="predicted"/>
<evidence type="ECO:0000313" key="1">
    <source>
        <dbReference type="EMBL" id="QTR48933.1"/>
    </source>
</evidence>
<dbReference type="InterPro" id="IPR010985">
    <property type="entry name" value="Ribbon_hlx_hlx"/>
</dbReference>
<dbReference type="Gene3D" id="1.10.1220.10">
    <property type="entry name" value="Met repressor-like"/>
    <property type="match status" value="1"/>
</dbReference>
<dbReference type="RefSeq" id="WP_210225802.1">
    <property type="nucleotide sequence ID" value="NZ_CP072800.1"/>
</dbReference>
<dbReference type="Proteomes" id="UP000672027">
    <property type="component" value="Chromosome"/>
</dbReference>
<keyword evidence="2" id="KW-1185">Reference proteome</keyword>
<dbReference type="SUPFAM" id="SSF47598">
    <property type="entry name" value="Ribbon-helix-helix"/>
    <property type="match status" value="1"/>
</dbReference>
<dbReference type="InterPro" id="IPR013321">
    <property type="entry name" value="Arc_rbn_hlx_hlx"/>
</dbReference>
<sequence length="88" mass="9967">MSVKLDLSDRERLASLAATRNRTSHFLMKQAVQDFLAREEARQAFIADAKASWEHYTQTGLHVTLGELRQWSDTLTANPDAPMPVCHN</sequence>
<evidence type="ECO:0000313" key="2">
    <source>
        <dbReference type="Proteomes" id="UP000672027"/>
    </source>
</evidence>
<name>A0ABX7X2U9_9GAMM</name>